<accession>A0A077ZM02</accession>
<dbReference type="EMBL" id="HG809143">
    <property type="protein sequence ID" value="CDW61357.1"/>
    <property type="molecule type" value="Genomic_DNA"/>
</dbReference>
<protein>
    <submittedName>
        <fullName evidence="1">Uncharacterized protein</fullName>
    </submittedName>
</protein>
<proteinExistence type="predicted"/>
<sequence length="142" mass="16363">MLSQSSRTNRYGSDCQCCSKQHESISRSSDFNFQNHLLSYLLVEEFSVENCPGEIERVRCGLEINQSNVFVFWIVYFKQPHLNPCIIRISLVGEISAIELQINAAFGMHTTLRMPLRLSLRTSGLTPRWFILWQIGKFAGIF</sequence>
<reference evidence="1" key="2">
    <citation type="submission" date="2014-03" db="EMBL/GenBank/DDBJ databases">
        <title>The whipworm genome and dual-species transcriptomics of an intimate host-pathogen interaction.</title>
        <authorList>
            <person name="Foth B.J."/>
            <person name="Tsai I.J."/>
            <person name="Reid A.J."/>
            <person name="Bancroft A.J."/>
            <person name="Nichol S."/>
            <person name="Tracey A."/>
            <person name="Holroyd N."/>
            <person name="Cotton J.A."/>
            <person name="Stanley E.J."/>
            <person name="Zarowiecki M."/>
            <person name="Liu J.Z."/>
            <person name="Huckvale T."/>
            <person name="Cooper P.J."/>
            <person name="Grencis R.K."/>
            <person name="Berriman M."/>
        </authorList>
    </citation>
    <scope>NUCLEOTIDE SEQUENCE [LARGE SCALE GENOMIC DNA]</scope>
</reference>
<gene>
    <name evidence="1" type="ORF">TTRE_0000981601</name>
</gene>
<name>A0A077ZM02_TRITR</name>
<keyword evidence="2" id="KW-1185">Reference proteome</keyword>
<organism evidence="1 2">
    <name type="scientific">Trichuris trichiura</name>
    <name type="common">Whipworm</name>
    <name type="synonym">Trichocephalus trichiurus</name>
    <dbReference type="NCBI Taxonomy" id="36087"/>
    <lineage>
        <taxon>Eukaryota</taxon>
        <taxon>Metazoa</taxon>
        <taxon>Ecdysozoa</taxon>
        <taxon>Nematoda</taxon>
        <taxon>Enoplea</taxon>
        <taxon>Dorylaimia</taxon>
        <taxon>Trichinellida</taxon>
        <taxon>Trichuridae</taxon>
        <taxon>Trichuris</taxon>
    </lineage>
</organism>
<evidence type="ECO:0000313" key="2">
    <source>
        <dbReference type="Proteomes" id="UP000030665"/>
    </source>
</evidence>
<dbReference type="Proteomes" id="UP000030665">
    <property type="component" value="Unassembled WGS sequence"/>
</dbReference>
<dbReference type="AlphaFoldDB" id="A0A077ZM02"/>
<reference evidence="1" key="1">
    <citation type="submission" date="2014-01" db="EMBL/GenBank/DDBJ databases">
        <authorList>
            <person name="Aslett M."/>
        </authorList>
    </citation>
    <scope>NUCLEOTIDE SEQUENCE</scope>
</reference>
<evidence type="ECO:0000313" key="1">
    <source>
        <dbReference type="EMBL" id="CDW61357.1"/>
    </source>
</evidence>